<accession>A0AAN5RH15</accession>
<dbReference type="InterPro" id="IPR052174">
    <property type="entry name" value="Flavoredoxin"/>
</dbReference>
<dbReference type="Gene3D" id="2.30.110.10">
    <property type="entry name" value="Electron Transport, Fmn-binding Protein, Chain A"/>
    <property type="match status" value="1"/>
</dbReference>
<comment type="caution">
    <text evidence="3">The sequence shown here is derived from an EMBL/GenBank/DDBJ whole genome shotgun (WGS) entry which is preliminary data.</text>
</comment>
<proteinExistence type="predicted"/>
<evidence type="ECO:0000313" key="3">
    <source>
        <dbReference type="EMBL" id="HAT1685262.1"/>
    </source>
</evidence>
<name>A0AAN5RH15_KLEOX</name>
<dbReference type="Proteomes" id="UP000856143">
    <property type="component" value="Unassembled WGS sequence"/>
</dbReference>
<gene>
    <name evidence="3" type="ORF">I8Y21_006107</name>
</gene>
<dbReference type="EMBL" id="DACSEO010000167">
    <property type="protein sequence ID" value="HAT1685262.1"/>
    <property type="molecule type" value="Genomic_DNA"/>
</dbReference>
<reference evidence="3" key="1">
    <citation type="journal article" date="2018" name="Genome Biol.">
        <title>SKESA: strategic k-mer extension for scrupulous assemblies.</title>
        <authorList>
            <person name="Souvorov A."/>
            <person name="Agarwala R."/>
            <person name="Lipman D.J."/>
        </authorList>
    </citation>
    <scope>NUCLEOTIDE SEQUENCE</scope>
    <source>
        <strain evidence="3">R404</strain>
    </source>
</reference>
<dbReference type="PANTHER" id="PTHR43567">
    <property type="entry name" value="FLAVOREDOXIN-RELATED-RELATED"/>
    <property type="match status" value="1"/>
</dbReference>
<dbReference type="AlphaFoldDB" id="A0AAN5RH15"/>
<comment type="cofactor">
    <cofactor evidence="1">
        <name>FMN</name>
        <dbReference type="ChEBI" id="CHEBI:58210"/>
    </cofactor>
</comment>
<sequence>MNTQLVDFPTLYFGTPVAILSNQNTDGTTNLTPISSWWILEKSIVIGLGTSSKCYENLLHNPDIVLNIPDSTLWTKIEALGATTGKDVIPSFKEKLGFRIEKDKFSCSGLTETKSLAVSPGRIQECPIQIEARIINSMFIGNSGMELVSLEASILNTYISD</sequence>
<protein>
    <submittedName>
        <fullName evidence="3">Flavin reductase family protein</fullName>
    </submittedName>
</protein>
<dbReference type="SUPFAM" id="SSF50475">
    <property type="entry name" value="FMN-binding split barrel"/>
    <property type="match status" value="1"/>
</dbReference>
<organism evidence="3 4">
    <name type="scientific">Klebsiella oxytoca</name>
    <dbReference type="NCBI Taxonomy" id="571"/>
    <lineage>
        <taxon>Bacteria</taxon>
        <taxon>Pseudomonadati</taxon>
        <taxon>Pseudomonadota</taxon>
        <taxon>Gammaproteobacteria</taxon>
        <taxon>Enterobacterales</taxon>
        <taxon>Enterobacteriaceae</taxon>
        <taxon>Klebsiella/Raoultella group</taxon>
        <taxon>Klebsiella</taxon>
    </lineage>
</organism>
<reference evidence="3" key="2">
    <citation type="submission" date="2020-11" db="EMBL/GenBank/DDBJ databases">
        <authorList>
            <consortium name="NCBI Pathogen Detection Project"/>
        </authorList>
    </citation>
    <scope>NUCLEOTIDE SEQUENCE</scope>
    <source>
        <strain evidence="3">R404</strain>
    </source>
</reference>
<feature type="non-terminal residue" evidence="3">
    <location>
        <position position="161"/>
    </location>
</feature>
<dbReference type="PANTHER" id="PTHR43567:SF1">
    <property type="entry name" value="FLAVOREDOXIN"/>
    <property type="match status" value="1"/>
</dbReference>
<keyword evidence="2" id="KW-0285">Flavoprotein</keyword>
<evidence type="ECO:0000256" key="2">
    <source>
        <dbReference type="ARBA" id="ARBA00022630"/>
    </source>
</evidence>
<evidence type="ECO:0000313" key="4">
    <source>
        <dbReference type="Proteomes" id="UP000856143"/>
    </source>
</evidence>
<evidence type="ECO:0000256" key="1">
    <source>
        <dbReference type="ARBA" id="ARBA00001917"/>
    </source>
</evidence>
<dbReference type="InterPro" id="IPR012349">
    <property type="entry name" value="Split_barrel_FMN-bd"/>
</dbReference>